<sequence length="1708" mass="188757">MADRQPRSFSSKTSKSPRFKSSSSASGPRPGGLLPTPTVQTSEKGPSLQKLKENVLDMLCEIPEGVNIAKFLSTYKRHYGRQLVLSNYGLAGFQDLITALGDQVCVERIEDRNVIRIAGVDHQQQNPFFDQDMESVRQDIIELVRGCPKGIPAKKLAVSYSQKYKRNLTLSTLGFSSLAKLLDSIAELVVQDDVVFHRSHRMKPHVTPPLAPTPPASITPPLPKTHAAPATGAALPGKDPQPAMRMAHPMFGTGPMPASTELTQEQLLVKVQEVVRHFPVAATSIIQLQNSYFLHFGTPLPMSLYLPLYNRLTQAPLAPAATASKPMEANGGAEPLSSLATPEGSRRVSPVAWAGPSSVSRVRDTPSPLRAASPLVKQPQEASLPDGLASGDFPPLGAAVAAKPSKAEERRLQAAAIRERDRDSSMAFHDAYHAQLRERHAANVRAAEALEAFEGGGSRERRSRKNMSATEVDSLAEDVIRSLATRGELVTVERVVSQVCEYLQIPSLQSMRIYHRDLPAVNNLQRAIKEVNMFIEAMNAVSAVCTLYELGQALAGLQNKKRFEELHLGPLCKNPLIHRMFKVDANTKDEDIQPIETVDILRSLQAYRKKSKGVKVDLAEFMKHLADQYNCDTPYELGIRIQGLGLPISTLQRATLTMHAFMDSARDRVQVELEQEVQEKLWKIKKSMMDPAEGHLPLTSSTSSRELRKKYVGMTAADAVVEVFINSEGIFSATMTKRVQAFLSYVKDDRLAKNLFQLAICCGSLELPNDLPASERTPQNDNKKKKKKEEDDDSISVMAPSETSVLQLFQERVSKLCGVPTLGYLSDLEKKMAEHFKVKAFPGLAQGSFLEFLVKNSESLQQAVGGSILIGSTSSSVCGFRPSQQDVFEFITQCGDIDPARLKFIEASLRSHYGLRDSRELGYGPLTTLLNIVQRQRSLGGPLAPSVVRYEAPLMPKVTGERAVGESVGVLGDVRREQAVSCLLSAPLLEELEQWSLWESVFLPSLGPLKEFIERHCAQTDLMALEVKPGVLLRVTRATGDKLFADAVQALDAVGTAGHLVSVVVADGILNAPTALLANHMESSLAAAVAREDSAQLEDGQSYSTVSQFVLECLVRIPTRICTALLQQIFLEPLSKVLGQSMSKTVLLERARSEPRYLNRLHQMGVLLGITEWARDYHSKLDSPKAPDALPHQQQSVVSNGLSAGVSEDGLSDRDDPTEEASAPQLNGIDRSDSSSDSDKNDSDEELVSDQSSDLSPPEEIEETPAELTAGQLAESASAAASEVEEPDEQLEPSRLSLQRAVIEDIRRNDFGVGVELNEEGQRLMQVHQERLGRSLQRLSTELYSKDTHFVLELIQNADDNSYPSAEDVQPSLAFVLDKDCITILNNECGFQDKNVRAICDVGQSTKGKHTYGYIGQKGIGFKSVFKVTDCPEIHSNDFHVRFDKNSGPMGYILPHWVDEERPVTANAPEICHKSWTTKILLPLRSESLQTRNLFRDVHPSLLLFLHRLRSITIFNQTDGRLVTMSRQDLSHNILEVRHTGGLERWLVVKSRLHPKKIKEEVESTELAMAFCLSDGSSSSSTDAPLQPRQQNVFAFLPLRSFGFRFIIQGDFDIPSSREDVDRDSSWNQWLRSNLPQLFMEAMDVFSKHPEFSGLKGLCYFLQFVPLPDEIQDFFKPVANQILQLLKGRACLPAKEGRDGKVALKQPV</sequence>
<dbReference type="Gene3D" id="3.30.420.610">
    <property type="entry name" value="LOTUS domain-like"/>
    <property type="match status" value="2"/>
</dbReference>
<feature type="region of interest" description="Disordered" evidence="2">
    <location>
        <begin position="1"/>
        <end position="46"/>
    </location>
</feature>
<reference evidence="4" key="1">
    <citation type="submission" date="2020-10" db="EMBL/GenBank/DDBJ databases">
        <title>Chromosome-scale genome assembly of the Allis shad, Alosa alosa.</title>
        <authorList>
            <person name="Margot Z."/>
            <person name="Christophe K."/>
            <person name="Cabau C."/>
            <person name="Louis A."/>
            <person name="Berthelot C."/>
            <person name="Parey E."/>
            <person name="Roest Crollius H."/>
            <person name="Montfort J."/>
            <person name="Robinson-Rechavi M."/>
            <person name="Bucao C."/>
            <person name="Bouchez O."/>
            <person name="Gislard M."/>
            <person name="Lluch J."/>
            <person name="Milhes M."/>
            <person name="Lampietro C."/>
            <person name="Lopez Roques C."/>
            <person name="Donnadieu C."/>
            <person name="Braasch I."/>
            <person name="Desvignes T."/>
            <person name="Postlethwait J."/>
            <person name="Bobe J."/>
            <person name="Guiguen Y."/>
        </authorList>
    </citation>
    <scope>NUCLEOTIDE SEQUENCE</scope>
    <source>
        <strain evidence="4">M-15738</strain>
        <tissue evidence="4">Blood</tissue>
    </source>
</reference>
<feature type="region of interest" description="Disordered" evidence="2">
    <location>
        <begin position="323"/>
        <end position="390"/>
    </location>
</feature>
<keyword evidence="5" id="KW-1185">Reference proteome</keyword>
<dbReference type="Proteomes" id="UP000823561">
    <property type="component" value="Chromosome 22"/>
</dbReference>
<dbReference type="InterPro" id="IPR025605">
    <property type="entry name" value="OST-HTH/LOTUS_dom"/>
</dbReference>
<feature type="region of interest" description="Disordered" evidence="2">
    <location>
        <begin position="771"/>
        <end position="796"/>
    </location>
</feature>
<feature type="compositionally biased region" description="Pro residues" evidence="2">
    <location>
        <begin position="206"/>
        <end position="223"/>
    </location>
</feature>
<feature type="domain" description="HTH OST-type" evidence="3">
    <location>
        <begin position="132"/>
        <end position="210"/>
    </location>
</feature>
<evidence type="ECO:0000313" key="5">
    <source>
        <dbReference type="Proteomes" id="UP000823561"/>
    </source>
</evidence>
<name>A0AAV6FLW3_9TELE</name>
<keyword evidence="1" id="KW-0221">Differentiation</keyword>
<evidence type="ECO:0000256" key="1">
    <source>
        <dbReference type="ARBA" id="ARBA00022782"/>
    </source>
</evidence>
<dbReference type="EMBL" id="JADWDJ010000022">
    <property type="protein sequence ID" value="KAG5262652.1"/>
    <property type="molecule type" value="Genomic_DNA"/>
</dbReference>
<feature type="compositionally biased region" description="Low complexity" evidence="2">
    <location>
        <begin position="7"/>
        <end position="38"/>
    </location>
</feature>
<dbReference type="InterPro" id="IPR041966">
    <property type="entry name" value="LOTUS-like"/>
</dbReference>
<dbReference type="InterPro" id="IPR058210">
    <property type="entry name" value="SACS/Nov_dom"/>
</dbReference>
<dbReference type="Pfam" id="PF25794">
    <property type="entry name" value="SACS"/>
    <property type="match status" value="1"/>
</dbReference>
<protein>
    <recommendedName>
        <fullName evidence="3">HTH OST-type domain-containing protein</fullName>
    </recommendedName>
</protein>
<feature type="compositionally biased region" description="Basic and acidic residues" evidence="2">
    <location>
        <begin position="1230"/>
        <end position="1241"/>
    </location>
</feature>
<feature type="region of interest" description="Disordered" evidence="2">
    <location>
        <begin position="203"/>
        <end position="243"/>
    </location>
</feature>
<feature type="region of interest" description="Disordered" evidence="2">
    <location>
        <begin position="1203"/>
        <end position="1294"/>
    </location>
</feature>
<comment type="caution">
    <text evidence="4">The sequence shown here is derived from an EMBL/GenBank/DDBJ whole genome shotgun (WGS) entry which is preliminary data.</text>
</comment>
<dbReference type="GO" id="GO:0030154">
    <property type="term" value="P:cell differentiation"/>
    <property type="evidence" value="ECO:0007669"/>
    <property type="project" value="UniProtKB-KW"/>
</dbReference>
<proteinExistence type="predicted"/>
<gene>
    <name evidence="4" type="ORF">AALO_G00277350</name>
</gene>
<dbReference type="PANTHER" id="PTHR32387:SF0">
    <property type="entry name" value="PROTEIN NO VEIN"/>
    <property type="match status" value="1"/>
</dbReference>
<dbReference type="Gene3D" id="3.30.565.10">
    <property type="entry name" value="Histidine kinase-like ATPase, C-terminal domain"/>
    <property type="match status" value="1"/>
</dbReference>
<dbReference type="SUPFAM" id="SSF55874">
    <property type="entry name" value="ATPase domain of HSP90 chaperone/DNA topoisomerase II/histidine kinase"/>
    <property type="match status" value="1"/>
</dbReference>
<accession>A0AAV6FLW3</accession>
<evidence type="ECO:0000259" key="3">
    <source>
        <dbReference type="PROSITE" id="PS51644"/>
    </source>
</evidence>
<dbReference type="NCBIfam" id="NF047352">
    <property type="entry name" value="P_loop_sacsin"/>
    <property type="match status" value="1"/>
</dbReference>
<dbReference type="Pfam" id="PF12872">
    <property type="entry name" value="OST-HTH"/>
    <property type="match status" value="2"/>
</dbReference>
<dbReference type="InterPro" id="IPR036890">
    <property type="entry name" value="HATPase_C_sf"/>
</dbReference>
<evidence type="ECO:0000256" key="2">
    <source>
        <dbReference type="SAM" id="MobiDB-lite"/>
    </source>
</evidence>
<dbReference type="PROSITE" id="PS51644">
    <property type="entry name" value="HTH_OST"/>
    <property type="match status" value="2"/>
</dbReference>
<dbReference type="CDD" id="cd08824">
    <property type="entry name" value="LOTUS"/>
    <property type="match status" value="1"/>
</dbReference>
<dbReference type="PANTHER" id="PTHR32387">
    <property type="entry name" value="WU:FJ29H11"/>
    <property type="match status" value="1"/>
</dbReference>
<feature type="domain" description="HTH OST-type" evidence="3">
    <location>
        <begin position="47"/>
        <end position="121"/>
    </location>
</feature>
<dbReference type="InterPro" id="IPR052957">
    <property type="entry name" value="Auxin_embryo_med"/>
</dbReference>
<organism evidence="4 5">
    <name type="scientific">Alosa alosa</name>
    <name type="common">allis shad</name>
    <dbReference type="NCBI Taxonomy" id="278164"/>
    <lineage>
        <taxon>Eukaryota</taxon>
        <taxon>Metazoa</taxon>
        <taxon>Chordata</taxon>
        <taxon>Craniata</taxon>
        <taxon>Vertebrata</taxon>
        <taxon>Euteleostomi</taxon>
        <taxon>Actinopterygii</taxon>
        <taxon>Neopterygii</taxon>
        <taxon>Teleostei</taxon>
        <taxon>Clupei</taxon>
        <taxon>Clupeiformes</taxon>
        <taxon>Clupeoidei</taxon>
        <taxon>Clupeidae</taxon>
        <taxon>Alosa</taxon>
    </lineage>
</organism>
<evidence type="ECO:0000313" key="4">
    <source>
        <dbReference type="EMBL" id="KAG5262652.1"/>
    </source>
</evidence>